<reference evidence="1" key="1">
    <citation type="submission" date="2019-08" db="EMBL/GenBank/DDBJ databases">
        <authorList>
            <person name="Kucharzyk K."/>
            <person name="Murdoch R.W."/>
            <person name="Higgins S."/>
            <person name="Loffler F."/>
        </authorList>
    </citation>
    <scope>NUCLEOTIDE SEQUENCE</scope>
</reference>
<dbReference type="AlphaFoldDB" id="A0A645JIV3"/>
<organism evidence="1">
    <name type="scientific">bioreactor metagenome</name>
    <dbReference type="NCBI Taxonomy" id="1076179"/>
    <lineage>
        <taxon>unclassified sequences</taxon>
        <taxon>metagenomes</taxon>
        <taxon>ecological metagenomes</taxon>
    </lineage>
</organism>
<proteinExistence type="predicted"/>
<evidence type="ECO:0000313" key="1">
    <source>
        <dbReference type="EMBL" id="MPN63618.1"/>
    </source>
</evidence>
<dbReference type="InterPro" id="IPR042518">
    <property type="entry name" value="SirC_C"/>
</dbReference>
<comment type="caution">
    <text evidence="1">The sequence shown here is derived from an EMBL/GenBank/DDBJ whole genome shotgun (WGS) entry which is preliminary data.</text>
</comment>
<name>A0A645JIV3_9ZZZZ</name>
<sequence>MSALVGKTIAKNVPEYYGEIADRLGTFRPIIKEEISTQLKRKKIFSLILDEMIKTENKISDEEIENIIKRAKK</sequence>
<protein>
    <submittedName>
        <fullName evidence="1">Uncharacterized protein</fullName>
    </submittedName>
</protein>
<dbReference type="EMBL" id="VSSQ01143311">
    <property type="protein sequence ID" value="MPN63618.1"/>
    <property type="molecule type" value="Genomic_DNA"/>
</dbReference>
<accession>A0A645JIV3</accession>
<dbReference type="SUPFAM" id="SSF75615">
    <property type="entry name" value="Siroheme synthase middle domains-like"/>
    <property type="match status" value="1"/>
</dbReference>
<dbReference type="Gene3D" id="1.10.8.610">
    <property type="entry name" value="SirC, precorrin-2 dehydrogenase, C-terminal helical domain-like"/>
    <property type="match status" value="1"/>
</dbReference>
<gene>
    <name evidence="1" type="ORF">SDC9_211382</name>
</gene>